<feature type="domain" description="ABC transmembrane type-1" evidence="9">
    <location>
        <begin position="38"/>
        <end position="295"/>
    </location>
</feature>
<dbReference type="RefSeq" id="WP_170822670.1">
    <property type="nucleotide sequence ID" value="NZ_JAAOXG010000038.1"/>
</dbReference>
<evidence type="ECO:0000256" key="3">
    <source>
        <dbReference type="ARBA" id="ARBA00022741"/>
    </source>
</evidence>
<evidence type="ECO:0000256" key="6">
    <source>
        <dbReference type="ARBA" id="ARBA00023136"/>
    </source>
</evidence>
<feature type="transmembrane region" description="Helical" evidence="7">
    <location>
        <begin position="162"/>
        <end position="180"/>
    </location>
</feature>
<evidence type="ECO:0000256" key="4">
    <source>
        <dbReference type="ARBA" id="ARBA00022840"/>
    </source>
</evidence>
<dbReference type="SUPFAM" id="SSF52540">
    <property type="entry name" value="P-loop containing nucleoside triphosphate hydrolases"/>
    <property type="match status" value="1"/>
</dbReference>
<evidence type="ECO:0000256" key="7">
    <source>
        <dbReference type="SAM" id="Phobius"/>
    </source>
</evidence>
<dbReference type="InterPro" id="IPR003593">
    <property type="entry name" value="AAA+_ATPase"/>
</dbReference>
<feature type="transmembrane region" description="Helical" evidence="7">
    <location>
        <begin position="20"/>
        <end position="45"/>
    </location>
</feature>
<sequence length="581" mass="65484">MKKMLSRILKLSGTYRPQIITAFVCSVLEAILAKMPIAYSFFILGKFYDNSMEVKDSIDIGIAMVLTILLQILLHHISDRLQSGAGYLLFADKRLELGDHLRKLPMGYFTEGNIGKISSVLATDLLYVEEHIMMKLAKIMTYLFSSIIMILFLIFFSRPLGLIALVTSVIAYITATKMNLVSSEEADIRQNQSQGLTEAVLTFVEGIAVIKSYNLLGEKSKELSENFRKSRDKNITFEERIAPWMLLLNSIYAIGIGGIFGSSVWLYSSGRLSLPYLLGILLFVFELFNPLKALFEESASLNIMNSCLDRMEEILSEQELHDEQETGFIYDNQKPEAVRFDRVEFSYGDKKILKQISFTMKQNSMTAIIGPSGSGKSTIANLLARLWDVNAGAIYIQGKDIREISLENLMNHISMVFQRVYLFEDTIYNNILMGKAGATREEVYEAAKKARCYDFIIKLPDGFETKVGEGGTTLSGGEKQRISIARSILKDTPIVILDEATASVDSDNERYIQEAINELVKGKTLLVIAHRLHTIKNADQILVVENGEITERGVHEELMEQGKTYFSFHNKLSGRKRGYLN</sequence>
<dbReference type="PROSITE" id="PS00211">
    <property type="entry name" value="ABC_TRANSPORTER_1"/>
    <property type="match status" value="1"/>
</dbReference>
<evidence type="ECO:0000256" key="2">
    <source>
        <dbReference type="ARBA" id="ARBA00022692"/>
    </source>
</evidence>
<dbReference type="InterPro" id="IPR017871">
    <property type="entry name" value="ABC_transporter-like_CS"/>
</dbReference>
<feature type="transmembrane region" description="Helical" evidence="7">
    <location>
        <begin position="139"/>
        <end position="156"/>
    </location>
</feature>
<name>A0ABX1VSU6_9FIRM</name>
<accession>A0ABX1VSU6</accession>
<protein>
    <submittedName>
        <fullName evidence="10">ABC transporter ATP-binding protein</fullName>
    </submittedName>
</protein>
<evidence type="ECO:0000256" key="1">
    <source>
        <dbReference type="ARBA" id="ARBA00004651"/>
    </source>
</evidence>
<reference evidence="10 11" key="1">
    <citation type="submission" date="2020-03" db="EMBL/GenBank/DDBJ databases">
        <title>Genome Sequence of industrial isolate, B5A.</title>
        <authorList>
            <person name="Sharma S."/>
            <person name="Patil P.B."/>
            <person name="Korpole S."/>
        </authorList>
    </citation>
    <scope>NUCLEOTIDE SEQUENCE [LARGE SCALE GENOMIC DNA]</scope>
    <source>
        <strain evidence="10 11">PI-S10-B5A</strain>
    </source>
</reference>
<dbReference type="InterPro" id="IPR039421">
    <property type="entry name" value="Type_1_exporter"/>
</dbReference>
<dbReference type="Proteomes" id="UP000539052">
    <property type="component" value="Unassembled WGS sequence"/>
</dbReference>
<dbReference type="InterPro" id="IPR036640">
    <property type="entry name" value="ABC1_TM_sf"/>
</dbReference>
<evidence type="ECO:0000256" key="5">
    <source>
        <dbReference type="ARBA" id="ARBA00022989"/>
    </source>
</evidence>
<evidence type="ECO:0000313" key="11">
    <source>
        <dbReference type="Proteomes" id="UP000539052"/>
    </source>
</evidence>
<keyword evidence="2 7" id="KW-0812">Transmembrane</keyword>
<dbReference type="Gene3D" id="3.40.50.300">
    <property type="entry name" value="P-loop containing nucleotide triphosphate hydrolases"/>
    <property type="match status" value="1"/>
</dbReference>
<dbReference type="PANTHER" id="PTHR24221:SF397">
    <property type="entry name" value="ABC TRANSPORTER, ATP-BINDING TRANSMEMBRANE PROTEIN"/>
    <property type="match status" value="1"/>
</dbReference>
<dbReference type="Pfam" id="PF00005">
    <property type="entry name" value="ABC_tran"/>
    <property type="match status" value="1"/>
</dbReference>
<dbReference type="InterPro" id="IPR003439">
    <property type="entry name" value="ABC_transporter-like_ATP-bd"/>
</dbReference>
<dbReference type="GO" id="GO:0005524">
    <property type="term" value="F:ATP binding"/>
    <property type="evidence" value="ECO:0007669"/>
    <property type="project" value="UniProtKB-KW"/>
</dbReference>
<dbReference type="SUPFAM" id="SSF90123">
    <property type="entry name" value="ABC transporter transmembrane region"/>
    <property type="match status" value="1"/>
</dbReference>
<dbReference type="PANTHER" id="PTHR24221">
    <property type="entry name" value="ATP-BINDING CASSETTE SUB-FAMILY B"/>
    <property type="match status" value="1"/>
</dbReference>
<gene>
    <name evidence="10" type="ORF">G9470_17200</name>
</gene>
<comment type="caution">
    <text evidence="10">The sequence shown here is derived from an EMBL/GenBank/DDBJ whole genome shotgun (WGS) entry which is preliminary data.</text>
</comment>
<dbReference type="InterPro" id="IPR027417">
    <property type="entry name" value="P-loop_NTPase"/>
</dbReference>
<dbReference type="EMBL" id="JAAOXG010000038">
    <property type="protein sequence ID" value="NNJ31513.1"/>
    <property type="molecule type" value="Genomic_DNA"/>
</dbReference>
<proteinExistence type="predicted"/>
<feature type="transmembrane region" description="Helical" evidence="7">
    <location>
        <begin position="57"/>
        <end position="74"/>
    </location>
</feature>
<keyword evidence="11" id="KW-1185">Reference proteome</keyword>
<dbReference type="SMART" id="SM00382">
    <property type="entry name" value="AAA"/>
    <property type="match status" value="1"/>
</dbReference>
<feature type="domain" description="ABC transporter" evidence="8">
    <location>
        <begin position="338"/>
        <end position="571"/>
    </location>
</feature>
<evidence type="ECO:0000259" key="9">
    <source>
        <dbReference type="PROSITE" id="PS50929"/>
    </source>
</evidence>
<keyword evidence="3" id="KW-0547">Nucleotide-binding</keyword>
<dbReference type="Gene3D" id="1.20.1560.10">
    <property type="entry name" value="ABC transporter type 1, transmembrane domain"/>
    <property type="match status" value="1"/>
</dbReference>
<feature type="transmembrane region" description="Helical" evidence="7">
    <location>
        <begin position="241"/>
        <end position="267"/>
    </location>
</feature>
<evidence type="ECO:0000259" key="8">
    <source>
        <dbReference type="PROSITE" id="PS50893"/>
    </source>
</evidence>
<keyword evidence="4 10" id="KW-0067">ATP-binding</keyword>
<keyword evidence="6 7" id="KW-0472">Membrane</keyword>
<dbReference type="InterPro" id="IPR011527">
    <property type="entry name" value="ABC1_TM_dom"/>
</dbReference>
<dbReference type="PROSITE" id="PS50893">
    <property type="entry name" value="ABC_TRANSPORTER_2"/>
    <property type="match status" value="1"/>
</dbReference>
<organism evidence="10 11">
    <name type="scientific">Lacrimispora defluvii</name>
    <dbReference type="NCBI Taxonomy" id="2719233"/>
    <lineage>
        <taxon>Bacteria</taxon>
        <taxon>Bacillati</taxon>
        <taxon>Bacillota</taxon>
        <taxon>Clostridia</taxon>
        <taxon>Lachnospirales</taxon>
        <taxon>Lachnospiraceae</taxon>
        <taxon>Lacrimispora</taxon>
    </lineage>
</organism>
<comment type="subcellular location">
    <subcellularLocation>
        <location evidence="1">Cell membrane</location>
        <topology evidence="1">Multi-pass membrane protein</topology>
    </subcellularLocation>
</comment>
<dbReference type="Pfam" id="PF00664">
    <property type="entry name" value="ABC_membrane"/>
    <property type="match status" value="1"/>
</dbReference>
<keyword evidence="5 7" id="KW-1133">Transmembrane helix</keyword>
<dbReference type="PROSITE" id="PS50929">
    <property type="entry name" value="ABC_TM1F"/>
    <property type="match status" value="1"/>
</dbReference>
<evidence type="ECO:0000313" key="10">
    <source>
        <dbReference type="EMBL" id="NNJ31513.1"/>
    </source>
</evidence>